<proteinExistence type="predicted"/>
<dbReference type="KEGG" id="bbat:Bdt_1153"/>
<dbReference type="Proteomes" id="UP000010074">
    <property type="component" value="Chromosome"/>
</dbReference>
<dbReference type="HOGENOM" id="CLU_1773753_0_0_7"/>
<feature type="signal peptide" evidence="1">
    <location>
        <begin position="1"/>
        <end position="19"/>
    </location>
</feature>
<evidence type="ECO:0000256" key="1">
    <source>
        <dbReference type="SAM" id="SignalP"/>
    </source>
</evidence>
<name>K7YT98_BDEBC</name>
<organism evidence="2 3">
    <name type="scientific">Bdellovibrio bacteriovorus str. Tiberius</name>
    <dbReference type="NCBI Taxonomy" id="1069642"/>
    <lineage>
        <taxon>Bacteria</taxon>
        <taxon>Pseudomonadati</taxon>
        <taxon>Bdellovibrionota</taxon>
        <taxon>Bdellovibrionia</taxon>
        <taxon>Bdellovibrionales</taxon>
        <taxon>Pseudobdellovibrionaceae</taxon>
        <taxon>Bdellovibrio</taxon>
    </lineage>
</organism>
<gene>
    <name evidence="2" type="ORF">Bdt_1153</name>
</gene>
<keyword evidence="1" id="KW-0732">Signal</keyword>
<evidence type="ECO:0000313" key="3">
    <source>
        <dbReference type="Proteomes" id="UP000010074"/>
    </source>
</evidence>
<evidence type="ECO:0000313" key="2">
    <source>
        <dbReference type="EMBL" id="AFY00853.1"/>
    </source>
</evidence>
<dbReference type="OrthoDB" id="5297793at2"/>
<sequence>MKSIVFAFALLALPALSQAQTCYRATEALPAGVPAILCMDSLALSADETKLEITTEDYSVPAFLDVVSTSRHNEDKLNFKAQGSLVDIWQSGCGEGLSAKLQISGRTEYGEIYPHTLNVSVEVAETNDTCHSKPSKYTVPFALITE</sequence>
<reference evidence="2 3" key="1">
    <citation type="journal article" date="2012" name="BMC Genomics">
        <title>Genome analysis of a simultaneously predatory and prey-independent, novel Bdellovibrio bacteriovorus from the River Tiber, supports in silico predictions of both ancient and recent lateral gene transfer from diverse bacteria.</title>
        <authorList>
            <person name="Hobley L."/>
            <person name="Lerner T.R."/>
            <person name="Williams L.E."/>
            <person name="Lambert C."/>
            <person name="Till R."/>
            <person name="Milner D.S."/>
            <person name="Basford S.M."/>
            <person name="Capeness M.J."/>
            <person name="Fenton A.K."/>
            <person name="Atterbury R.J."/>
            <person name="Harris M.A."/>
            <person name="Sockett R.E."/>
        </authorList>
    </citation>
    <scope>NUCLEOTIDE SEQUENCE [LARGE SCALE GENOMIC DNA]</scope>
    <source>
        <strain evidence="2 3">Tiberius</strain>
    </source>
</reference>
<dbReference type="AlphaFoldDB" id="K7YT98"/>
<dbReference type="RefSeq" id="WP_015090319.1">
    <property type="nucleotide sequence ID" value="NC_019567.1"/>
</dbReference>
<accession>K7YT98</accession>
<feature type="chain" id="PRO_5003915343" evidence="1">
    <location>
        <begin position="20"/>
        <end position="146"/>
    </location>
</feature>
<dbReference type="EMBL" id="CP002930">
    <property type="protein sequence ID" value="AFY00853.1"/>
    <property type="molecule type" value="Genomic_DNA"/>
</dbReference>
<protein>
    <submittedName>
        <fullName evidence="2">Uncharacterized protein</fullName>
    </submittedName>
</protein>
<dbReference type="PATRIC" id="fig|1069642.3.peg.1140"/>